<name>A0A427XJG7_9TREE</name>
<sequence length="199" mass="22401">MSDTPQPADYLVNLAIALIDSGLDILNQDNLSDDQLKYNSALIPGASLGRHFRHVSETYEAFNQSLRSDPYDALHINYDAIMPPSRKSIARSVEACREAMTKVREGLVALHDCEDLEAELEREVEVVALSPQRQELKSTLGRELWFCSLHAIHHYTMIRVIACHELLPVEFGTAPSTILYRGKDWKPPVVAPFTLKAKM</sequence>
<evidence type="ECO:0008006" key="3">
    <source>
        <dbReference type="Google" id="ProtNLM"/>
    </source>
</evidence>
<comment type="caution">
    <text evidence="1">The sequence shown here is derived from an EMBL/GenBank/DDBJ whole genome shotgun (WGS) entry which is preliminary data.</text>
</comment>
<organism evidence="1 2">
    <name type="scientific">Apiotrichum porosum</name>
    <dbReference type="NCBI Taxonomy" id="105984"/>
    <lineage>
        <taxon>Eukaryota</taxon>
        <taxon>Fungi</taxon>
        <taxon>Dikarya</taxon>
        <taxon>Basidiomycota</taxon>
        <taxon>Agaricomycotina</taxon>
        <taxon>Tremellomycetes</taxon>
        <taxon>Trichosporonales</taxon>
        <taxon>Trichosporonaceae</taxon>
        <taxon>Apiotrichum</taxon>
    </lineage>
</organism>
<proteinExistence type="predicted"/>
<accession>A0A427XJG7</accession>
<keyword evidence="2" id="KW-1185">Reference proteome</keyword>
<gene>
    <name evidence="1" type="ORF">EHS24_001846</name>
</gene>
<dbReference type="GeneID" id="39586389"/>
<dbReference type="OrthoDB" id="5564877at2759"/>
<dbReference type="RefSeq" id="XP_028474070.1">
    <property type="nucleotide sequence ID" value="XM_028617607.1"/>
</dbReference>
<dbReference type="PANTHER" id="PTHR39473:SF1">
    <property type="entry name" value="DINB-LIKE DOMAIN-CONTAINING PROTEIN"/>
    <property type="match status" value="1"/>
</dbReference>
<dbReference type="STRING" id="105984.A0A427XJG7"/>
<evidence type="ECO:0000313" key="1">
    <source>
        <dbReference type="EMBL" id="RSH78923.1"/>
    </source>
</evidence>
<evidence type="ECO:0000313" key="2">
    <source>
        <dbReference type="Proteomes" id="UP000279236"/>
    </source>
</evidence>
<dbReference type="PANTHER" id="PTHR39473">
    <property type="match status" value="1"/>
</dbReference>
<reference evidence="1 2" key="1">
    <citation type="submission" date="2018-11" db="EMBL/GenBank/DDBJ databases">
        <title>Genome sequence of Apiotrichum porosum DSM 27194.</title>
        <authorList>
            <person name="Aliyu H."/>
            <person name="Gorte O."/>
            <person name="Ochsenreither K."/>
        </authorList>
    </citation>
    <scope>NUCLEOTIDE SEQUENCE [LARGE SCALE GENOMIC DNA]</scope>
    <source>
        <strain evidence="1 2">DSM 27194</strain>
    </source>
</reference>
<dbReference type="Proteomes" id="UP000279236">
    <property type="component" value="Unassembled WGS sequence"/>
</dbReference>
<dbReference type="EMBL" id="RSCE01000011">
    <property type="protein sequence ID" value="RSH78923.1"/>
    <property type="molecule type" value="Genomic_DNA"/>
</dbReference>
<protein>
    <recommendedName>
        <fullName evidence="3">DinB-like domain-containing protein</fullName>
    </recommendedName>
</protein>
<dbReference type="AlphaFoldDB" id="A0A427XJG7"/>